<dbReference type="InterPro" id="IPR036390">
    <property type="entry name" value="WH_DNA-bd_sf"/>
</dbReference>
<evidence type="ECO:0000313" key="5">
    <source>
        <dbReference type="EMBL" id="HJG86031.1"/>
    </source>
</evidence>
<dbReference type="InterPro" id="IPR000595">
    <property type="entry name" value="cNMP-bd_dom"/>
</dbReference>
<comment type="caution">
    <text evidence="5">The sequence shown here is derived from an EMBL/GenBank/DDBJ whole genome shotgun (WGS) entry which is preliminary data.</text>
</comment>
<dbReference type="RefSeq" id="WP_295368195.1">
    <property type="nucleotide sequence ID" value="NZ_DYUC01000025.1"/>
</dbReference>
<dbReference type="Proteomes" id="UP000760668">
    <property type="component" value="Unassembled WGS sequence"/>
</dbReference>
<protein>
    <submittedName>
        <fullName evidence="5">Crp/Fnr family transcriptional regulator</fullName>
    </submittedName>
</protein>
<name>A0A921SRZ9_9FIRM</name>
<gene>
    <name evidence="5" type="ORF">K8V01_03225</name>
</gene>
<dbReference type="GO" id="GO:0003677">
    <property type="term" value="F:DNA binding"/>
    <property type="evidence" value="ECO:0007669"/>
    <property type="project" value="UniProtKB-KW"/>
</dbReference>
<dbReference type="InterPro" id="IPR014710">
    <property type="entry name" value="RmlC-like_jellyroll"/>
</dbReference>
<dbReference type="EMBL" id="DYUC01000025">
    <property type="protein sequence ID" value="HJG86031.1"/>
    <property type="molecule type" value="Genomic_DNA"/>
</dbReference>
<dbReference type="Pfam" id="PF13545">
    <property type="entry name" value="HTH_Crp_2"/>
    <property type="match status" value="1"/>
</dbReference>
<reference evidence="5" key="2">
    <citation type="submission" date="2021-09" db="EMBL/GenBank/DDBJ databases">
        <authorList>
            <person name="Gilroy R."/>
        </authorList>
    </citation>
    <scope>NUCLEOTIDE SEQUENCE</scope>
    <source>
        <strain evidence="5">CHK179-5677</strain>
    </source>
</reference>
<keyword evidence="1" id="KW-0805">Transcription regulation</keyword>
<dbReference type="Gene3D" id="2.60.120.10">
    <property type="entry name" value="Jelly Rolls"/>
    <property type="match status" value="1"/>
</dbReference>
<dbReference type="PANTHER" id="PTHR24567">
    <property type="entry name" value="CRP FAMILY TRANSCRIPTIONAL REGULATORY PROTEIN"/>
    <property type="match status" value="1"/>
</dbReference>
<organism evidence="5 6">
    <name type="scientific">Pseudoflavonifractor capillosus</name>
    <dbReference type="NCBI Taxonomy" id="106588"/>
    <lineage>
        <taxon>Bacteria</taxon>
        <taxon>Bacillati</taxon>
        <taxon>Bacillota</taxon>
        <taxon>Clostridia</taxon>
        <taxon>Eubacteriales</taxon>
        <taxon>Oscillospiraceae</taxon>
        <taxon>Pseudoflavonifractor</taxon>
    </lineage>
</organism>
<evidence type="ECO:0000256" key="1">
    <source>
        <dbReference type="ARBA" id="ARBA00023015"/>
    </source>
</evidence>
<dbReference type="PROSITE" id="PS50042">
    <property type="entry name" value="CNMP_BINDING_3"/>
    <property type="match status" value="1"/>
</dbReference>
<dbReference type="InterPro" id="IPR050397">
    <property type="entry name" value="Env_Response_Regulators"/>
</dbReference>
<dbReference type="SUPFAM" id="SSF51206">
    <property type="entry name" value="cAMP-binding domain-like"/>
    <property type="match status" value="1"/>
</dbReference>
<accession>A0A921SRZ9</accession>
<evidence type="ECO:0000313" key="6">
    <source>
        <dbReference type="Proteomes" id="UP000760668"/>
    </source>
</evidence>
<dbReference type="SUPFAM" id="SSF46785">
    <property type="entry name" value="Winged helix' DNA-binding domain"/>
    <property type="match status" value="1"/>
</dbReference>
<feature type="domain" description="Cyclic nucleotide-binding" evidence="4">
    <location>
        <begin position="17"/>
        <end position="135"/>
    </location>
</feature>
<dbReference type="GO" id="GO:0003700">
    <property type="term" value="F:DNA-binding transcription factor activity"/>
    <property type="evidence" value="ECO:0007669"/>
    <property type="project" value="TreeGrafter"/>
</dbReference>
<evidence type="ECO:0000259" key="4">
    <source>
        <dbReference type="PROSITE" id="PS50042"/>
    </source>
</evidence>
<reference evidence="5" key="1">
    <citation type="journal article" date="2021" name="PeerJ">
        <title>Extensive microbial diversity within the chicken gut microbiome revealed by metagenomics and culture.</title>
        <authorList>
            <person name="Gilroy R."/>
            <person name="Ravi A."/>
            <person name="Getino M."/>
            <person name="Pursley I."/>
            <person name="Horton D.L."/>
            <person name="Alikhan N.F."/>
            <person name="Baker D."/>
            <person name="Gharbi K."/>
            <person name="Hall N."/>
            <person name="Watson M."/>
            <person name="Adriaenssens E.M."/>
            <person name="Foster-Nyarko E."/>
            <person name="Jarju S."/>
            <person name="Secka A."/>
            <person name="Antonio M."/>
            <person name="Oren A."/>
            <person name="Chaudhuri R.R."/>
            <person name="La Ragione R."/>
            <person name="Hildebrand F."/>
            <person name="Pallen M.J."/>
        </authorList>
    </citation>
    <scope>NUCLEOTIDE SEQUENCE</scope>
    <source>
        <strain evidence="5">CHK179-5677</strain>
    </source>
</reference>
<dbReference type="InterPro" id="IPR018490">
    <property type="entry name" value="cNMP-bd_dom_sf"/>
</dbReference>
<evidence type="ECO:0000256" key="3">
    <source>
        <dbReference type="ARBA" id="ARBA00023163"/>
    </source>
</evidence>
<sequence length="220" mass="24000">MAELDRSELALLASTPLFQGLPETLVLRAAADRRSTLAEAARGETIYTPHAFSRSLGAVLSGKVEVRKGELIVSVLEPGDLFGAAALFNDRTDYAAQLTARTPCRLLLLPQELVEELMAASPALARQYIRYLSGRIRFLEQKINSLVAGTAEERLSCFLRAQARDDLVPLGCSLTGLAGRLNVSRASLYRALDALEDRGAIQREGKAIRVLRPELLEPTL</sequence>
<dbReference type="AlphaFoldDB" id="A0A921SRZ9"/>
<evidence type="ECO:0000256" key="2">
    <source>
        <dbReference type="ARBA" id="ARBA00023125"/>
    </source>
</evidence>
<dbReference type="CDD" id="cd00038">
    <property type="entry name" value="CAP_ED"/>
    <property type="match status" value="1"/>
</dbReference>
<dbReference type="SMART" id="SM00100">
    <property type="entry name" value="cNMP"/>
    <property type="match status" value="1"/>
</dbReference>
<proteinExistence type="predicted"/>
<dbReference type="InterPro" id="IPR012318">
    <property type="entry name" value="HTH_CRP"/>
</dbReference>
<keyword evidence="2" id="KW-0238">DNA-binding</keyword>
<dbReference type="Pfam" id="PF00027">
    <property type="entry name" value="cNMP_binding"/>
    <property type="match status" value="1"/>
</dbReference>
<keyword evidence="3" id="KW-0804">Transcription</keyword>
<dbReference type="PANTHER" id="PTHR24567:SF26">
    <property type="entry name" value="REGULATORY PROTEIN YEIL"/>
    <property type="match status" value="1"/>
</dbReference>
<dbReference type="GO" id="GO:0005829">
    <property type="term" value="C:cytosol"/>
    <property type="evidence" value="ECO:0007669"/>
    <property type="project" value="TreeGrafter"/>
</dbReference>